<feature type="region of interest" description="Disordered" evidence="1">
    <location>
        <begin position="149"/>
        <end position="180"/>
    </location>
</feature>
<evidence type="ECO:0000313" key="2">
    <source>
        <dbReference type="EMBL" id="CAG8653879.1"/>
    </source>
</evidence>
<name>A0A9N9DZ79_9GLOM</name>
<gene>
    <name evidence="2" type="ORF">PBRASI_LOCUS10407</name>
</gene>
<dbReference type="OrthoDB" id="2442088at2759"/>
<feature type="compositionally biased region" description="Basic and acidic residues" evidence="1">
    <location>
        <begin position="152"/>
        <end position="161"/>
    </location>
</feature>
<keyword evidence="3" id="KW-1185">Reference proteome</keyword>
<proteinExistence type="predicted"/>
<accession>A0A9N9DZ79</accession>
<feature type="non-terminal residue" evidence="2">
    <location>
        <position position="434"/>
    </location>
</feature>
<reference evidence="2" key="1">
    <citation type="submission" date="2021-06" db="EMBL/GenBank/DDBJ databases">
        <authorList>
            <person name="Kallberg Y."/>
            <person name="Tangrot J."/>
            <person name="Rosling A."/>
        </authorList>
    </citation>
    <scope>NUCLEOTIDE SEQUENCE</scope>
    <source>
        <strain evidence="2">BR232B</strain>
    </source>
</reference>
<dbReference type="Proteomes" id="UP000789739">
    <property type="component" value="Unassembled WGS sequence"/>
</dbReference>
<dbReference type="EMBL" id="CAJVPI010003077">
    <property type="protein sequence ID" value="CAG8653879.1"/>
    <property type="molecule type" value="Genomic_DNA"/>
</dbReference>
<organism evidence="2 3">
    <name type="scientific">Paraglomus brasilianum</name>
    <dbReference type="NCBI Taxonomy" id="144538"/>
    <lineage>
        <taxon>Eukaryota</taxon>
        <taxon>Fungi</taxon>
        <taxon>Fungi incertae sedis</taxon>
        <taxon>Mucoromycota</taxon>
        <taxon>Glomeromycotina</taxon>
        <taxon>Glomeromycetes</taxon>
        <taxon>Paraglomerales</taxon>
        <taxon>Paraglomeraceae</taxon>
        <taxon>Paraglomus</taxon>
    </lineage>
</organism>
<feature type="non-terminal residue" evidence="2">
    <location>
        <position position="1"/>
    </location>
</feature>
<protein>
    <submittedName>
        <fullName evidence="2">11234_t:CDS:1</fullName>
    </submittedName>
</protein>
<feature type="compositionally biased region" description="Acidic residues" evidence="1">
    <location>
        <begin position="165"/>
        <end position="179"/>
    </location>
</feature>
<sequence>LSDKNKSNIEWMLRSFNPEPLEFYRYLNRKTKRIATNAYFDALSFVLKLSERIPKERMALFQEIQEKWKNGVFNKDWSVYVAEKSATISVMACYNIQRSYNREVSSHSLKRKRDYPVTPNKPIIRPEMERMYPQMSFTKRVKAVVLEDESKEAESGKDGQKTEVTFEDGSEDESEDLENDDQRAFEGGLEGLEKDGQNNPFIAIDWHAWLERILEFPIEEARTKILTYQYTPTNGFEEIMIKYIGKVLMDFINKIIDIPGHVMTIDEVERDWKFSPLFTFMQATFVNKIKFHWIEHDIEPTHKRLVSEGNTTNKGRMKADVVGVRLSDNRQVVFLEMSGAPTDFLKVHSVGDTCKTLQERIDSLNSMLLNYLNYDVRFAARIRSLTIQGIRDRLTLRTIFLRGKDDYRDEEEFSAIFPLSWDFRFQFIEIFELM</sequence>
<evidence type="ECO:0000313" key="3">
    <source>
        <dbReference type="Proteomes" id="UP000789739"/>
    </source>
</evidence>
<comment type="caution">
    <text evidence="2">The sequence shown here is derived from an EMBL/GenBank/DDBJ whole genome shotgun (WGS) entry which is preliminary data.</text>
</comment>
<dbReference type="AlphaFoldDB" id="A0A9N9DZ79"/>
<evidence type="ECO:0000256" key="1">
    <source>
        <dbReference type="SAM" id="MobiDB-lite"/>
    </source>
</evidence>